<organism evidence="1 2">
    <name type="scientific">Neolentinus lepideus HHB14362 ss-1</name>
    <dbReference type="NCBI Taxonomy" id="1314782"/>
    <lineage>
        <taxon>Eukaryota</taxon>
        <taxon>Fungi</taxon>
        <taxon>Dikarya</taxon>
        <taxon>Basidiomycota</taxon>
        <taxon>Agaricomycotina</taxon>
        <taxon>Agaricomycetes</taxon>
        <taxon>Gloeophyllales</taxon>
        <taxon>Gloeophyllaceae</taxon>
        <taxon>Neolentinus</taxon>
    </lineage>
</organism>
<evidence type="ECO:0000313" key="1">
    <source>
        <dbReference type="EMBL" id="KZT25761.1"/>
    </source>
</evidence>
<protein>
    <submittedName>
        <fullName evidence="1">Uncharacterized protein</fullName>
    </submittedName>
</protein>
<gene>
    <name evidence="1" type="ORF">NEOLEDRAFT_339006</name>
</gene>
<accession>A0A165SVZ8</accession>
<keyword evidence="2" id="KW-1185">Reference proteome</keyword>
<dbReference type="EMBL" id="KV425570">
    <property type="protein sequence ID" value="KZT25761.1"/>
    <property type="molecule type" value="Genomic_DNA"/>
</dbReference>
<proteinExistence type="predicted"/>
<dbReference type="Proteomes" id="UP000076761">
    <property type="component" value="Unassembled WGS sequence"/>
</dbReference>
<dbReference type="InParanoid" id="A0A165SVZ8"/>
<dbReference type="AlphaFoldDB" id="A0A165SVZ8"/>
<name>A0A165SVZ8_9AGAM</name>
<reference evidence="1 2" key="1">
    <citation type="journal article" date="2016" name="Mol. Biol. Evol.">
        <title>Comparative Genomics of Early-Diverging Mushroom-Forming Fungi Provides Insights into the Origins of Lignocellulose Decay Capabilities.</title>
        <authorList>
            <person name="Nagy L.G."/>
            <person name="Riley R."/>
            <person name="Tritt A."/>
            <person name="Adam C."/>
            <person name="Daum C."/>
            <person name="Floudas D."/>
            <person name="Sun H."/>
            <person name="Yadav J.S."/>
            <person name="Pangilinan J."/>
            <person name="Larsson K.H."/>
            <person name="Matsuura K."/>
            <person name="Barry K."/>
            <person name="Labutti K."/>
            <person name="Kuo R."/>
            <person name="Ohm R.A."/>
            <person name="Bhattacharya S.S."/>
            <person name="Shirouzu T."/>
            <person name="Yoshinaga Y."/>
            <person name="Martin F.M."/>
            <person name="Grigoriev I.V."/>
            <person name="Hibbett D.S."/>
        </authorList>
    </citation>
    <scope>NUCLEOTIDE SEQUENCE [LARGE SCALE GENOMIC DNA]</scope>
    <source>
        <strain evidence="1 2">HHB14362 ss-1</strain>
    </source>
</reference>
<sequence length="170" mass="18748">MLWRSWLPQFAINIPSTSRIRPISVEDGGPGSYPPRLSLSPSRMYRVRGIDILIVNTSYRTVLEAVIGIPARIMCIAGNADNGCITLSAGLCIATICALQEYWSTEHSFHYVSRTTQTQQSVIHVRKPVTCLFRYLRSHAMTQAPGSLSRGGIPCIPSHKARCTLSSLCV</sequence>
<evidence type="ECO:0000313" key="2">
    <source>
        <dbReference type="Proteomes" id="UP000076761"/>
    </source>
</evidence>